<dbReference type="AlphaFoldDB" id="A0A438HAN5"/>
<keyword evidence="4" id="KW-0540">Nuclease</keyword>
<dbReference type="Gene3D" id="2.40.70.10">
    <property type="entry name" value="Acid Proteases"/>
    <property type="match status" value="1"/>
</dbReference>
<dbReference type="EMBL" id="QGNW01000252">
    <property type="protein sequence ID" value="RVW81511.1"/>
    <property type="molecule type" value="Genomic_DNA"/>
</dbReference>
<proteinExistence type="predicted"/>
<dbReference type="InterPro" id="IPR021109">
    <property type="entry name" value="Peptidase_aspartic_dom_sf"/>
</dbReference>
<keyword evidence="7" id="KW-0695">RNA-directed DNA polymerase</keyword>
<evidence type="ECO:0000256" key="6">
    <source>
        <dbReference type="ARBA" id="ARBA00022801"/>
    </source>
</evidence>
<dbReference type="InterPro" id="IPR043128">
    <property type="entry name" value="Rev_trsase/Diguanyl_cyclase"/>
</dbReference>
<evidence type="ECO:0000256" key="4">
    <source>
        <dbReference type="ARBA" id="ARBA00022722"/>
    </source>
</evidence>
<dbReference type="GO" id="GO:0004519">
    <property type="term" value="F:endonuclease activity"/>
    <property type="evidence" value="ECO:0007669"/>
    <property type="project" value="UniProtKB-KW"/>
</dbReference>
<dbReference type="InterPro" id="IPR000477">
    <property type="entry name" value="RT_dom"/>
</dbReference>
<dbReference type="GO" id="GO:0006508">
    <property type="term" value="P:proteolysis"/>
    <property type="evidence" value="ECO:0007669"/>
    <property type="project" value="UniProtKB-KW"/>
</dbReference>
<evidence type="ECO:0000256" key="2">
    <source>
        <dbReference type="ARBA" id="ARBA00022679"/>
    </source>
</evidence>
<evidence type="ECO:0000256" key="7">
    <source>
        <dbReference type="ARBA" id="ARBA00022918"/>
    </source>
</evidence>
<keyword evidence="5" id="KW-0255">Endonuclease</keyword>
<dbReference type="CDD" id="cd01647">
    <property type="entry name" value="RT_LTR"/>
    <property type="match status" value="1"/>
</dbReference>
<evidence type="ECO:0000313" key="11">
    <source>
        <dbReference type="Proteomes" id="UP000288805"/>
    </source>
</evidence>
<dbReference type="Gene3D" id="3.10.10.10">
    <property type="entry name" value="HIV Type 1 Reverse Transcriptase, subunit A, domain 1"/>
    <property type="match status" value="1"/>
</dbReference>
<dbReference type="Proteomes" id="UP000288805">
    <property type="component" value="Unassembled WGS sequence"/>
</dbReference>
<dbReference type="InterPro" id="IPR053134">
    <property type="entry name" value="RNA-dir_DNA_polymerase"/>
</dbReference>
<keyword evidence="2" id="KW-0808">Transferase</keyword>
<dbReference type="PANTHER" id="PTHR24559:SF444">
    <property type="entry name" value="REVERSE TRANSCRIPTASE DOMAIN-CONTAINING PROTEIN"/>
    <property type="match status" value="1"/>
</dbReference>
<dbReference type="Pfam" id="PF00078">
    <property type="entry name" value="RVT_1"/>
    <property type="match status" value="1"/>
</dbReference>
<dbReference type="PANTHER" id="PTHR24559">
    <property type="entry name" value="TRANSPOSON TY3-I GAG-POL POLYPROTEIN"/>
    <property type="match status" value="1"/>
</dbReference>
<protein>
    <submittedName>
        <fullName evidence="10">Retrovirus-related Pol polyprotein from transposon 17.6</fullName>
    </submittedName>
</protein>
<evidence type="ECO:0000256" key="1">
    <source>
        <dbReference type="ARBA" id="ARBA00022670"/>
    </source>
</evidence>
<organism evidence="10 11">
    <name type="scientific">Vitis vinifera</name>
    <name type="common">Grape</name>
    <dbReference type="NCBI Taxonomy" id="29760"/>
    <lineage>
        <taxon>Eukaryota</taxon>
        <taxon>Viridiplantae</taxon>
        <taxon>Streptophyta</taxon>
        <taxon>Embryophyta</taxon>
        <taxon>Tracheophyta</taxon>
        <taxon>Spermatophyta</taxon>
        <taxon>Magnoliopsida</taxon>
        <taxon>eudicotyledons</taxon>
        <taxon>Gunneridae</taxon>
        <taxon>Pentapetalae</taxon>
        <taxon>rosids</taxon>
        <taxon>Vitales</taxon>
        <taxon>Vitaceae</taxon>
        <taxon>Viteae</taxon>
        <taxon>Vitis</taxon>
    </lineage>
</organism>
<dbReference type="InterPro" id="IPR043502">
    <property type="entry name" value="DNA/RNA_pol_sf"/>
</dbReference>
<reference evidence="10 11" key="1">
    <citation type="journal article" date="2018" name="PLoS Genet.">
        <title>Population sequencing reveals clonal diversity and ancestral inbreeding in the grapevine cultivar Chardonnay.</title>
        <authorList>
            <person name="Roach M.J."/>
            <person name="Johnson D.L."/>
            <person name="Bohlmann J."/>
            <person name="van Vuuren H.J."/>
            <person name="Jones S.J."/>
            <person name="Pretorius I.S."/>
            <person name="Schmidt S.A."/>
            <person name="Borneman A.R."/>
        </authorList>
    </citation>
    <scope>NUCLEOTIDE SEQUENCE [LARGE SCALE GENOMIC DNA]</scope>
    <source>
        <strain evidence="11">cv. Chardonnay</strain>
        <tissue evidence="10">Leaf</tissue>
    </source>
</reference>
<evidence type="ECO:0000259" key="9">
    <source>
        <dbReference type="PROSITE" id="PS50878"/>
    </source>
</evidence>
<keyword evidence="6" id="KW-0378">Hydrolase</keyword>
<feature type="compositionally biased region" description="Basic and acidic residues" evidence="8">
    <location>
        <begin position="326"/>
        <end position="339"/>
    </location>
</feature>
<feature type="domain" description="Reverse transcriptase" evidence="9">
    <location>
        <begin position="469"/>
        <end position="648"/>
    </location>
</feature>
<evidence type="ECO:0000313" key="10">
    <source>
        <dbReference type="EMBL" id="RVW81511.1"/>
    </source>
</evidence>
<evidence type="ECO:0000256" key="3">
    <source>
        <dbReference type="ARBA" id="ARBA00022695"/>
    </source>
</evidence>
<name>A0A438HAN5_VITVI</name>
<dbReference type="Pfam" id="PF08284">
    <property type="entry name" value="RVP_2"/>
    <property type="match status" value="1"/>
</dbReference>
<dbReference type="FunFam" id="3.10.10.10:FF:000007">
    <property type="entry name" value="Retrovirus-related Pol polyprotein from transposon 17.6-like Protein"/>
    <property type="match status" value="1"/>
</dbReference>
<dbReference type="Gene3D" id="3.30.70.270">
    <property type="match status" value="2"/>
</dbReference>
<gene>
    <name evidence="10" type="primary">pol_1188</name>
    <name evidence="10" type="ORF">CK203_051870</name>
</gene>
<evidence type="ECO:0000256" key="8">
    <source>
        <dbReference type="SAM" id="MobiDB-lite"/>
    </source>
</evidence>
<feature type="region of interest" description="Disordered" evidence="8">
    <location>
        <begin position="326"/>
        <end position="346"/>
    </location>
</feature>
<dbReference type="SUPFAM" id="SSF56672">
    <property type="entry name" value="DNA/RNA polymerases"/>
    <property type="match status" value="1"/>
</dbReference>
<keyword evidence="1" id="KW-0645">Protease</keyword>
<evidence type="ECO:0000256" key="5">
    <source>
        <dbReference type="ARBA" id="ARBA00022759"/>
    </source>
</evidence>
<dbReference type="PROSITE" id="PS50878">
    <property type="entry name" value="RT_POL"/>
    <property type="match status" value="1"/>
</dbReference>
<comment type="caution">
    <text evidence="10">The sequence shown here is derived from an EMBL/GenBank/DDBJ whole genome shotgun (WGS) entry which is preliminary data.</text>
</comment>
<accession>A0A438HAN5</accession>
<dbReference type="GO" id="GO:0003964">
    <property type="term" value="F:RNA-directed DNA polymerase activity"/>
    <property type="evidence" value="ECO:0007669"/>
    <property type="project" value="UniProtKB-KW"/>
</dbReference>
<sequence>MVSEPIPDPGVGVCLALSVWPRNPMGHNKDVVSAWGGVFDVPHRIREKVPGVIYVDVPLNQSRSPTPVWGFVWLCLFGPAIPWDTTRTLCLHGGGVCGVPHRIGEKVPGAIYVEDIMPPRRAASSQNSQANDDVPPVEGLPPVSAEGIYRYLGTLAGLVERQARAAGTNVQGQSSSSRGSSFDDFKKLGPPYFSGTSDPTEAEAWIIKIEKFFDVINFSEEQKASYATFMLDKEADHWWRMTKRLLEDQRPIVWRDLTVAQYEAKFIELSRFAPQLIATEEEKALKFQDGLKPYLKNKISILKLSVNSEVVDRALIAEKDNEELHQYREQQRKRNRNDGAHGNQAQKRYKEMTVDLVLLDLQDFDVILGMDWLASYHASVDCFGKRVTFSIRGQPDFSFEGKHVDKPLRMISALRASSLLKKGSTWLATKEEVEFTIDVAPGTTSISKAPYRMASLELKELKIQLQELLDKGFIRPSVSPWGAPVLFVKKKDGSMRLCIDYRELNKVTVRNKYPLPRIDDLFYQLQGACVFSKIDLRSGYHQLRVRSEDVPKTAFRTSYGHYEFLVMPFGLTNAPAAFMDLMNRVFKPYIDQYVVVFIDDILVYSKSREEHERHLSIVLQTLRDKQLYVKLKKCEFWLDKVSFLGHVVTKDGISVDSGKVDVASNWRRPNTVTEIRIFLGLAGYYRRFIEGFSKIALPLTRLTQKGVKFE</sequence>
<keyword evidence="3" id="KW-0548">Nucleotidyltransferase</keyword>
<dbReference type="GO" id="GO:0008233">
    <property type="term" value="F:peptidase activity"/>
    <property type="evidence" value="ECO:0007669"/>
    <property type="project" value="UniProtKB-KW"/>
</dbReference>